<dbReference type="Gene3D" id="1.10.2000.10">
    <property type="entry name" value="Frizzled cysteine-rich domain"/>
    <property type="match status" value="4"/>
</dbReference>
<name>A0A3Q2Z1M7_HIPCM</name>
<keyword evidence="6" id="KW-0732">Signal</keyword>
<dbReference type="Gene3D" id="1.10.238.10">
    <property type="entry name" value="EF-hand"/>
    <property type="match status" value="1"/>
</dbReference>
<feature type="chain" id="PRO_5018607294" evidence="6">
    <location>
        <begin position="19"/>
        <end position="652"/>
    </location>
</feature>
<dbReference type="PANTHER" id="PTHR11309">
    <property type="entry name" value="FRIZZLED"/>
    <property type="match status" value="1"/>
</dbReference>
<dbReference type="GO" id="GO:0005886">
    <property type="term" value="C:plasma membrane"/>
    <property type="evidence" value="ECO:0007669"/>
    <property type="project" value="TreeGrafter"/>
</dbReference>
<feature type="disulfide bond" evidence="5">
    <location>
        <begin position="96"/>
        <end position="120"/>
    </location>
</feature>
<dbReference type="Ensembl" id="ENSHCOT00000017834.1">
    <property type="protein sequence ID" value="ENSHCOP00000024534.1"/>
    <property type="gene ID" value="ENSHCOG00000013954.1"/>
</dbReference>
<feature type="domain" description="FZ" evidence="7">
    <location>
        <begin position="381"/>
        <end position="495"/>
    </location>
</feature>
<feature type="disulfide bond" evidence="5">
    <location>
        <begin position="460"/>
        <end position="484"/>
    </location>
</feature>
<keyword evidence="3" id="KW-0106">Calcium</keyword>
<evidence type="ECO:0000313" key="8">
    <source>
        <dbReference type="Ensembl" id="ENSHCOP00000024534.1"/>
    </source>
</evidence>
<keyword evidence="9" id="KW-1185">Reference proteome</keyword>
<dbReference type="GeneID" id="109512258"/>
<dbReference type="InterPro" id="IPR011992">
    <property type="entry name" value="EF-hand-dom_pair"/>
</dbReference>
<dbReference type="SMART" id="SM00063">
    <property type="entry name" value="FRI"/>
    <property type="match status" value="4"/>
</dbReference>
<feature type="signal peptide" evidence="6">
    <location>
        <begin position="1"/>
        <end position="18"/>
    </location>
</feature>
<protein>
    <submittedName>
        <fullName evidence="8">Atrial natriuretic peptide-converting enzyme-like</fullName>
    </submittedName>
</protein>
<dbReference type="GO" id="GO:0035567">
    <property type="term" value="P:non-canonical Wnt signaling pathway"/>
    <property type="evidence" value="ECO:0007669"/>
    <property type="project" value="TreeGrafter"/>
</dbReference>
<evidence type="ECO:0000259" key="7">
    <source>
        <dbReference type="PROSITE" id="PS50038"/>
    </source>
</evidence>
<dbReference type="InterPro" id="IPR018247">
    <property type="entry name" value="EF_Hand_1_Ca_BS"/>
</dbReference>
<dbReference type="InterPro" id="IPR036790">
    <property type="entry name" value="Frizzled_dom_sf"/>
</dbReference>
<feature type="disulfide bond" evidence="5">
    <location>
        <begin position="154"/>
        <end position="200"/>
    </location>
</feature>
<feature type="disulfide bond" evidence="5">
    <location>
        <begin position="342"/>
        <end position="366"/>
    </location>
</feature>
<dbReference type="OMA" id="TESCEQY"/>
<dbReference type="STRING" id="109280.ENSHCOP00000024534"/>
<dbReference type="InterPro" id="IPR015526">
    <property type="entry name" value="Frizzled/SFRP"/>
</dbReference>
<dbReference type="PROSITE" id="PS50038">
    <property type="entry name" value="FZ"/>
    <property type="match status" value="4"/>
</dbReference>
<reference evidence="8" key="1">
    <citation type="submission" date="2025-08" db="UniProtKB">
        <authorList>
            <consortium name="Ensembl"/>
        </authorList>
    </citation>
    <scope>IDENTIFICATION</scope>
</reference>
<organism evidence="8 9">
    <name type="scientific">Hippocampus comes</name>
    <name type="common">Tiger tail seahorse</name>
    <dbReference type="NCBI Taxonomy" id="109280"/>
    <lineage>
        <taxon>Eukaryota</taxon>
        <taxon>Metazoa</taxon>
        <taxon>Chordata</taxon>
        <taxon>Craniata</taxon>
        <taxon>Vertebrata</taxon>
        <taxon>Euteleostomi</taxon>
        <taxon>Actinopterygii</taxon>
        <taxon>Neopterygii</taxon>
        <taxon>Teleostei</taxon>
        <taxon>Neoteleostei</taxon>
        <taxon>Acanthomorphata</taxon>
        <taxon>Syngnathiaria</taxon>
        <taxon>Syngnathiformes</taxon>
        <taxon>Syngnathoidei</taxon>
        <taxon>Syngnathidae</taxon>
        <taxon>Hippocampus</taxon>
    </lineage>
</organism>
<evidence type="ECO:0000256" key="4">
    <source>
        <dbReference type="ARBA" id="ARBA00023157"/>
    </source>
</evidence>
<dbReference type="GO" id="GO:0042813">
    <property type="term" value="F:Wnt receptor activity"/>
    <property type="evidence" value="ECO:0007669"/>
    <property type="project" value="TreeGrafter"/>
</dbReference>
<feature type="disulfide bond" evidence="5">
    <location>
        <begin position="276"/>
        <end position="322"/>
    </location>
</feature>
<evidence type="ECO:0000256" key="5">
    <source>
        <dbReference type="PROSITE-ProRule" id="PRU00090"/>
    </source>
</evidence>
<evidence type="ECO:0000313" key="9">
    <source>
        <dbReference type="Proteomes" id="UP000264820"/>
    </source>
</evidence>
<evidence type="ECO:0000256" key="2">
    <source>
        <dbReference type="ARBA" id="ARBA00022723"/>
    </source>
</evidence>
<accession>A0A3Q2Z1M7</accession>
<evidence type="ECO:0000256" key="3">
    <source>
        <dbReference type="ARBA" id="ARBA00022837"/>
    </source>
</evidence>
<sequence>MLHLFLVTLVLLPSLCRTFGAKDDHLSCRPLTASFCRNVGYSTSRYPAGVQGFSVQQLSQIVESGCSPNAAVLLCRVAFPECSEDDARVKPCRALCQKVKSECDATLKAKRLAWPSKLQCDALPESNCVQTQQQPSSSPADPARACQTITVPLCKDLRYSQTIMPNALGHATQDEAGLEVHQFFHLVKIQCSPQLKPFLCSVYVPECRAGNPWSPCRTQCEQARAGCESTMNKFGFSWPESLNCENFSTYSCEQDPDTNPETTTTGTCESIREPLCKDLPYTETVMPNILGHKTQEDVSVQVNAYYTLVNLGCSPHLKTFLCSVLTPECKSGKARLPCRTLCELVRSSCEPLLREFGYVWPDSLKCDAFTTASCQHFGVGEGGSICEPLTIPMCQGLSYNQTLTPNQLGHASQRDAAAKMSFFHSIAQATCSADIRPFLCAAYAPRCSYGQVRRPCRSFCQKARDSCESRLGRYGVSWPQELHCDAFPLHACVSDDNRSEMLNAEGVAARLQAGGHSVRGKSLTLRTARLLVTLADADKSGDLDVAEFFQLDHYVAAARRDYLDSYEKRQPPSFTQANMNEALTVRGFELDKDSLRTLWLEYNTQGSLDYDNFIALLTRMQILKGRFQTHLLSLPCDCQVASFSFKQVGLLS</sequence>
<dbReference type="PROSITE" id="PS00018">
    <property type="entry name" value="EF_HAND_1"/>
    <property type="match status" value="1"/>
</dbReference>
<keyword evidence="1" id="KW-0217">Developmental protein</keyword>
<evidence type="ECO:0000256" key="1">
    <source>
        <dbReference type="ARBA" id="ARBA00022473"/>
    </source>
</evidence>
<dbReference type="SUPFAM" id="SSF63501">
    <property type="entry name" value="Frizzled cysteine-rich domain"/>
    <property type="match status" value="4"/>
</dbReference>
<keyword evidence="2" id="KW-0479">Metal-binding</keyword>
<dbReference type="RefSeq" id="XP_019719425.1">
    <property type="nucleotide sequence ID" value="XM_019863866.1"/>
</dbReference>
<dbReference type="InterPro" id="IPR020067">
    <property type="entry name" value="Frizzled_dom"/>
</dbReference>
<dbReference type="GO" id="GO:0017147">
    <property type="term" value="F:Wnt-protein binding"/>
    <property type="evidence" value="ECO:0007669"/>
    <property type="project" value="TreeGrafter"/>
</dbReference>
<dbReference type="KEGG" id="hcq:109512258"/>
<dbReference type="Pfam" id="PF01392">
    <property type="entry name" value="Fz"/>
    <property type="match status" value="4"/>
</dbReference>
<dbReference type="SUPFAM" id="SSF47473">
    <property type="entry name" value="EF-hand"/>
    <property type="match status" value="1"/>
</dbReference>
<dbReference type="GO" id="GO:0046872">
    <property type="term" value="F:metal ion binding"/>
    <property type="evidence" value="ECO:0007669"/>
    <property type="project" value="UniProtKB-KW"/>
</dbReference>
<feature type="disulfide bond" evidence="5">
    <location>
        <begin position="386"/>
        <end position="447"/>
    </location>
</feature>
<feature type="disulfide bond" evidence="5">
    <location>
        <begin position="268"/>
        <end position="329"/>
    </location>
</feature>
<dbReference type="AlphaFoldDB" id="A0A3Q2Z1M7"/>
<feature type="disulfide bond" evidence="5">
    <location>
        <begin position="394"/>
        <end position="440"/>
    </location>
</feature>
<dbReference type="Proteomes" id="UP000264820">
    <property type="component" value="Unplaced"/>
</dbReference>
<comment type="caution">
    <text evidence="5">Lacks conserved residue(s) required for the propagation of feature annotation.</text>
</comment>
<feature type="disulfide bond" evidence="5">
    <location>
        <begin position="146"/>
        <end position="207"/>
    </location>
</feature>
<feature type="domain" description="FZ" evidence="7">
    <location>
        <begin position="23"/>
        <end position="131"/>
    </location>
</feature>
<feature type="domain" description="FZ" evidence="7">
    <location>
        <begin position="263"/>
        <end position="389"/>
    </location>
</feature>
<proteinExistence type="predicted"/>
<dbReference type="CDD" id="cd07066">
    <property type="entry name" value="CRD_FZ"/>
    <property type="match status" value="1"/>
</dbReference>
<dbReference type="GeneTree" id="ENSGT00940000166686"/>
<feature type="domain" description="FZ" evidence="7">
    <location>
        <begin position="141"/>
        <end position="271"/>
    </location>
</feature>
<dbReference type="OrthoDB" id="10053709at2759"/>
<reference evidence="8" key="2">
    <citation type="submission" date="2025-09" db="UniProtKB">
        <authorList>
            <consortium name="Ensembl"/>
        </authorList>
    </citation>
    <scope>IDENTIFICATION</scope>
</reference>
<feature type="disulfide bond" evidence="5">
    <location>
        <begin position="220"/>
        <end position="244"/>
    </location>
</feature>
<dbReference type="GO" id="GO:0060070">
    <property type="term" value="P:canonical Wnt signaling pathway"/>
    <property type="evidence" value="ECO:0007669"/>
    <property type="project" value="TreeGrafter"/>
</dbReference>
<keyword evidence="4 5" id="KW-1015">Disulfide bond</keyword>
<evidence type="ECO:0000256" key="6">
    <source>
        <dbReference type="SAM" id="SignalP"/>
    </source>
</evidence>